<dbReference type="Pfam" id="PF10203">
    <property type="entry name" value="Pet191_N"/>
    <property type="match status" value="1"/>
</dbReference>
<evidence type="ECO:0000256" key="4">
    <source>
        <dbReference type="ARBA" id="ARBA00023157"/>
    </source>
</evidence>
<evidence type="ECO:0000313" key="5">
    <source>
        <dbReference type="EMBL" id="OQR77966.1"/>
    </source>
</evidence>
<dbReference type="Proteomes" id="UP000192247">
    <property type="component" value="Unassembled WGS sequence"/>
</dbReference>
<evidence type="ECO:0000313" key="6">
    <source>
        <dbReference type="Proteomes" id="UP000192247"/>
    </source>
</evidence>
<dbReference type="EMBL" id="MNPL01002800">
    <property type="protein sequence ID" value="OQR77966.1"/>
    <property type="molecule type" value="Genomic_DNA"/>
</dbReference>
<keyword evidence="6" id="KW-1185">Reference proteome</keyword>
<dbReference type="PANTHER" id="PTHR28627:SF1">
    <property type="entry name" value="CYTOCHROME C OXIDASE ASSEMBLY FACTOR 5"/>
    <property type="match status" value="1"/>
</dbReference>
<dbReference type="STRING" id="418985.A0A1V9XWU0"/>
<dbReference type="GO" id="GO:0033617">
    <property type="term" value="P:mitochondrial respiratory chain complex IV assembly"/>
    <property type="evidence" value="ECO:0007669"/>
    <property type="project" value="TreeGrafter"/>
</dbReference>
<evidence type="ECO:0000256" key="2">
    <source>
        <dbReference type="ARBA" id="ARBA00007785"/>
    </source>
</evidence>
<name>A0A1V9XWU0_9ACAR</name>
<dbReference type="AlphaFoldDB" id="A0A1V9XWU0"/>
<dbReference type="InParanoid" id="A0A1V9XWU0"/>
<proteinExistence type="inferred from homology"/>
<sequence length="80" mass="9258">MPVYTEEGEALKKQSRCHGVRVDLKACLRDSDCVKQGGNMRGCLKLQQVPQDCINLATLLFECKRALLDNRQRFRERRGY</sequence>
<reference evidence="5 6" key="1">
    <citation type="journal article" date="2017" name="Gigascience">
        <title>Draft genome of the honey bee ectoparasitic mite, Tropilaelaps mercedesae, is shaped by the parasitic life history.</title>
        <authorList>
            <person name="Dong X."/>
            <person name="Armstrong S.D."/>
            <person name="Xia D."/>
            <person name="Makepeace B.L."/>
            <person name="Darby A.C."/>
            <person name="Kadowaki T."/>
        </authorList>
    </citation>
    <scope>NUCLEOTIDE SEQUENCE [LARGE SCALE GENOMIC DNA]</scope>
    <source>
        <strain evidence="5">Wuxi-XJTLU</strain>
    </source>
</reference>
<gene>
    <name evidence="5" type="ORF">BIW11_02820</name>
</gene>
<dbReference type="OrthoDB" id="282149at2759"/>
<keyword evidence="4" id="KW-1015">Disulfide bond</keyword>
<dbReference type="FunCoup" id="A0A1V9XWU0">
    <property type="interactions" value="317"/>
</dbReference>
<dbReference type="PANTHER" id="PTHR28627">
    <property type="entry name" value="CYTOCHROME C OXIDASE ASSEMBLY FACTOR 5"/>
    <property type="match status" value="1"/>
</dbReference>
<organism evidence="5 6">
    <name type="scientific">Tropilaelaps mercedesae</name>
    <dbReference type="NCBI Taxonomy" id="418985"/>
    <lineage>
        <taxon>Eukaryota</taxon>
        <taxon>Metazoa</taxon>
        <taxon>Ecdysozoa</taxon>
        <taxon>Arthropoda</taxon>
        <taxon>Chelicerata</taxon>
        <taxon>Arachnida</taxon>
        <taxon>Acari</taxon>
        <taxon>Parasitiformes</taxon>
        <taxon>Mesostigmata</taxon>
        <taxon>Gamasina</taxon>
        <taxon>Dermanyssoidea</taxon>
        <taxon>Laelapidae</taxon>
        <taxon>Tropilaelaps</taxon>
    </lineage>
</organism>
<evidence type="ECO:0000256" key="3">
    <source>
        <dbReference type="ARBA" id="ARBA00021904"/>
    </source>
</evidence>
<dbReference type="GO" id="GO:0005739">
    <property type="term" value="C:mitochondrion"/>
    <property type="evidence" value="ECO:0007669"/>
    <property type="project" value="TreeGrafter"/>
</dbReference>
<comment type="function">
    <text evidence="1">Involved in an early step of the mitochondrial complex IV assembly process.</text>
</comment>
<dbReference type="InterPro" id="IPR018793">
    <property type="entry name" value="Cyt_c_oxidase_assmbl_Pet191"/>
</dbReference>
<protein>
    <recommendedName>
        <fullName evidence="3">Cytochrome c oxidase assembly factor 5</fullName>
    </recommendedName>
</protein>
<accession>A0A1V9XWU0</accession>
<evidence type="ECO:0000256" key="1">
    <source>
        <dbReference type="ARBA" id="ARBA00003186"/>
    </source>
</evidence>
<comment type="caution">
    <text evidence="5">The sequence shown here is derived from an EMBL/GenBank/DDBJ whole genome shotgun (WGS) entry which is preliminary data.</text>
</comment>
<comment type="similarity">
    <text evidence="2">Belongs to the PET191 family.</text>
</comment>